<sequence>MQLAWTTDPHFDHVNVDSMDRWFEHVASQRPCGLIVTGDLSEGSDVVVQLRRLALTLGIPIYFVLGNHDFYQSSIARTRQQVVSFARDQDQLFYLTDVGPIQLAEGVYLTGDDGWGDATIGNYEASPIRLRDFEQIEDFRDADPTERKAMLQREGADSAARLRAKLESIPMDAAKVLIATHLPPFAESCWYQGRTTDEFWAPFFVCGSIGKMLLDVCSARSHCDWIVLCGHTHHDGVATLADNLTVYTGAACYGDPGIEAMIQVEANGVRLAPFRGGKSTHTI</sequence>
<dbReference type="InterPro" id="IPR004843">
    <property type="entry name" value="Calcineurin-like_PHP"/>
</dbReference>
<evidence type="ECO:0000259" key="3">
    <source>
        <dbReference type="Pfam" id="PF00149"/>
    </source>
</evidence>
<reference evidence="4 5" key="1">
    <citation type="submission" date="2019-02" db="EMBL/GenBank/DDBJ databases">
        <title>Deep-cultivation of Planctomycetes and their phenomic and genomic characterization uncovers novel biology.</title>
        <authorList>
            <person name="Wiegand S."/>
            <person name="Jogler M."/>
            <person name="Boedeker C."/>
            <person name="Pinto D."/>
            <person name="Vollmers J."/>
            <person name="Rivas-Marin E."/>
            <person name="Kohn T."/>
            <person name="Peeters S.H."/>
            <person name="Heuer A."/>
            <person name="Rast P."/>
            <person name="Oberbeckmann S."/>
            <person name="Bunk B."/>
            <person name="Jeske O."/>
            <person name="Meyerdierks A."/>
            <person name="Storesund J.E."/>
            <person name="Kallscheuer N."/>
            <person name="Luecker S."/>
            <person name="Lage O.M."/>
            <person name="Pohl T."/>
            <person name="Merkel B.J."/>
            <person name="Hornburger P."/>
            <person name="Mueller R.-W."/>
            <person name="Bruemmer F."/>
            <person name="Labrenz M."/>
            <person name="Spormann A.M."/>
            <person name="Op Den Camp H."/>
            <person name="Overmann J."/>
            <person name="Amann R."/>
            <person name="Jetten M.S.M."/>
            <person name="Mascher T."/>
            <person name="Medema M.H."/>
            <person name="Devos D.P."/>
            <person name="Kaster A.-K."/>
            <person name="Ovreas L."/>
            <person name="Rohde M."/>
            <person name="Galperin M.Y."/>
            <person name="Jogler C."/>
        </authorList>
    </citation>
    <scope>NUCLEOTIDE SEQUENCE [LARGE SCALE GENOMIC DNA]</scope>
    <source>
        <strain evidence="4 5">Poly41</strain>
    </source>
</reference>
<dbReference type="OrthoDB" id="9780884at2"/>
<accession>A0A5C6E6A0</accession>
<dbReference type="Proteomes" id="UP000319143">
    <property type="component" value="Unassembled WGS sequence"/>
</dbReference>
<dbReference type="PANTHER" id="PTHR31302">
    <property type="entry name" value="TRANSMEMBRANE PROTEIN WITH METALLOPHOSPHOESTERASE DOMAIN-RELATED"/>
    <property type="match status" value="1"/>
</dbReference>
<feature type="domain" description="Calcineurin-like phosphoesterase" evidence="3">
    <location>
        <begin position="2"/>
        <end position="234"/>
    </location>
</feature>
<evidence type="ECO:0000256" key="1">
    <source>
        <dbReference type="ARBA" id="ARBA00022723"/>
    </source>
</evidence>
<dbReference type="GO" id="GO:0016020">
    <property type="term" value="C:membrane"/>
    <property type="evidence" value="ECO:0007669"/>
    <property type="project" value="GOC"/>
</dbReference>
<dbReference type="SUPFAM" id="SSF56300">
    <property type="entry name" value="Metallo-dependent phosphatases"/>
    <property type="match status" value="1"/>
</dbReference>
<dbReference type="Pfam" id="PF00149">
    <property type="entry name" value="Metallophos"/>
    <property type="match status" value="1"/>
</dbReference>
<keyword evidence="5" id="KW-1185">Reference proteome</keyword>
<dbReference type="Gene3D" id="3.60.21.10">
    <property type="match status" value="1"/>
</dbReference>
<dbReference type="InterPro" id="IPR051158">
    <property type="entry name" value="Metallophosphoesterase_sf"/>
</dbReference>
<dbReference type="PANTHER" id="PTHR31302:SF31">
    <property type="entry name" value="PHOSPHODIESTERASE YAEI"/>
    <property type="match status" value="1"/>
</dbReference>
<comment type="caution">
    <text evidence="4">The sequence shown here is derived from an EMBL/GenBank/DDBJ whole genome shotgun (WGS) entry which is preliminary data.</text>
</comment>
<dbReference type="EMBL" id="SJPV01000001">
    <property type="protein sequence ID" value="TWU42699.1"/>
    <property type="molecule type" value="Genomic_DNA"/>
</dbReference>
<dbReference type="RefSeq" id="WP_146524702.1">
    <property type="nucleotide sequence ID" value="NZ_SJPV01000001.1"/>
</dbReference>
<dbReference type="InterPro" id="IPR029052">
    <property type="entry name" value="Metallo-depent_PP-like"/>
</dbReference>
<dbReference type="GO" id="GO:0046872">
    <property type="term" value="F:metal ion binding"/>
    <property type="evidence" value="ECO:0007669"/>
    <property type="project" value="UniProtKB-KW"/>
</dbReference>
<protein>
    <submittedName>
        <fullName evidence="4">Calcineurin-like phosphoesterase</fullName>
    </submittedName>
</protein>
<dbReference type="GO" id="GO:0009245">
    <property type="term" value="P:lipid A biosynthetic process"/>
    <property type="evidence" value="ECO:0007669"/>
    <property type="project" value="TreeGrafter"/>
</dbReference>
<name>A0A5C6E6A0_9BACT</name>
<evidence type="ECO:0000313" key="5">
    <source>
        <dbReference type="Proteomes" id="UP000319143"/>
    </source>
</evidence>
<organism evidence="4 5">
    <name type="scientific">Novipirellula artificiosorum</name>
    <dbReference type="NCBI Taxonomy" id="2528016"/>
    <lineage>
        <taxon>Bacteria</taxon>
        <taxon>Pseudomonadati</taxon>
        <taxon>Planctomycetota</taxon>
        <taxon>Planctomycetia</taxon>
        <taxon>Pirellulales</taxon>
        <taxon>Pirellulaceae</taxon>
        <taxon>Novipirellula</taxon>
    </lineage>
</organism>
<dbReference type="AlphaFoldDB" id="A0A5C6E6A0"/>
<keyword evidence="2" id="KW-0378">Hydrolase</keyword>
<proteinExistence type="predicted"/>
<evidence type="ECO:0000313" key="4">
    <source>
        <dbReference type="EMBL" id="TWU42699.1"/>
    </source>
</evidence>
<keyword evidence="1" id="KW-0479">Metal-binding</keyword>
<evidence type="ECO:0000256" key="2">
    <source>
        <dbReference type="ARBA" id="ARBA00022801"/>
    </source>
</evidence>
<gene>
    <name evidence="4" type="ORF">Poly41_09990</name>
</gene>
<dbReference type="GO" id="GO:0008758">
    <property type="term" value="F:UDP-2,3-diacylglucosamine hydrolase activity"/>
    <property type="evidence" value="ECO:0007669"/>
    <property type="project" value="TreeGrafter"/>
</dbReference>